<name>A0A329BE87_9BURK</name>
<accession>A0A329BE87</accession>
<dbReference type="AlphaFoldDB" id="A0A329BE87"/>
<proteinExistence type="predicted"/>
<sequence length="68" mass="7346">MPRSVIGDELRELGVSEGLPALPDIEFVMMYDAEKPPVVEFAEAIFAEVEVRMGAGKLNLAAQKNALA</sequence>
<evidence type="ECO:0000313" key="1">
    <source>
        <dbReference type="EMBL" id="RAS21186.1"/>
    </source>
</evidence>
<organism evidence="1 2">
    <name type="scientific">Paraburkholderia bryophila</name>
    <dbReference type="NCBI Taxonomy" id="420952"/>
    <lineage>
        <taxon>Bacteria</taxon>
        <taxon>Pseudomonadati</taxon>
        <taxon>Pseudomonadota</taxon>
        <taxon>Betaproteobacteria</taxon>
        <taxon>Burkholderiales</taxon>
        <taxon>Burkholderiaceae</taxon>
        <taxon>Paraburkholderia</taxon>
    </lineage>
</organism>
<gene>
    <name evidence="1" type="ORF">BX591_13015</name>
</gene>
<protein>
    <submittedName>
        <fullName evidence="1">Uncharacterized protein</fullName>
    </submittedName>
</protein>
<comment type="caution">
    <text evidence="1">The sequence shown here is derived from an EMBL/GenBank/DDBJ whole genome shotgun (WGS) entry which is preliminary data.</text>
</comment>
<dbReference type="EMBL" id="QLTK01000030">
    <property type="protein sequence ID" value="RAS21186.1"/>
    <property type="molecule type" value="Genomic_DNA"/>
</dbReference>
<dbReference type="Proteomes" id="UP000248918">
    <property type="component" value="Unassembled WGS sequence"/>
</dbReference>
<reference evidence="1 2" key="1">
    <citation type="submission" date="2018-06" db="EMBL/GenBank/DDBJ databases">
        <title>Genomic Encyclopedia of Type Strains, Phase III (KMG-III): the genomes of soil and plant-associated and newly described type strains.</title>
        <authorList>
            <person name="Whitman W."/>
        </authorList>
    </citation>
    <scope>NUCLEOTIDE SEQUENCE [LARGE SCALE GENOMIC DNA]</scope>
    <source>
        <strain evidence="1 2">LMG 23644</strain>
    </source>
</reference>
<evidence type="ECO:0000313" key="2">
    <source>
        <dbReference type="Proteomes" id="UP000248918"/>
    </source>
</evidence>